<dbReference type="AlphaFoldDB" id="A0A1T3P1R5"/>
<sequence length="103" mass="10852">MTEPLANHLADAATAAGLVLPHAVDCSDGHASVHTRPASMGQWQQWCDLVAVDAQTITTKNESFTYGKGGFGDYRITLYGHGVPGLRLAATTGRPTDPATRST</sequence>
<comment type="caution">
    <text evidence="1">The sequence shown here is derived from an EMBL/GenBank/DDBJ whole genome shotgun (WGS) entry which is preliminary data.</text>
</comment>
<dbReference type="Proteomes" id="UP000190037">
    <property type="component" value="Unassembled WGS sequence"/>
</dbReference>
<evidence type="ECO:0000313" key="1">
    <source>
        <dbReference type="EMBL" id="OPC83043.1"/>
    </source>
</evidence>
<proteinExistence type="predicted"/>
<reference evidence="1 2" key="1">
    <citation type="submission" date="2017-03" db="EMBL/GenBank/DDBJ databases">
        <title>Draft genome sequence of Streptomyces scabrisporus NF3, endophyte isolated from Amphipterygium adstringens.</title>
        <authorList>
            <person name="Vazquez M."/>
            <person name="Ceapa C.D."/>
            <person name="Rodriguez Luna D."/>
            <person name="Sanchez Esquivel S."/>
        </authorList>
    </citation>
    <scope>NUCLEOTIDE SEQUENCE [LARGE SCALE GENOMIC DNA]</scope>
    <source>
        <strain evidence="1 2">NF3</strain>
    </source>
</reference>
<protein>
    <submittedName>
        <fullName evidence="1">Uncharacterized protein</fullName>
    </submittedName>
</protein>
<gene>
    <name evidence="1" type="ORF">B4N89_20745</name>
</gene>
<dbReference type="STRING" id="159449.B4N89_20745"/>
<dbReference type="RefSeq" id="WP_078977342.1">
    <property type="nucleotide sequence ID" value="NZ_MWQN01000001.1"/>
</dbReference>
<accession>A0A1T3P1R5</accession>
<evidence type="ECO:0000313" key="2">
    <source>
        <dbReference type="Proteomes" id="UP000190037"/>
    </source>
</evidence>
<keyword evidence="2" id="KW-1185">Reference proteome</keyword>
<name>A0A1T3P1R5_9ACTN</name>
<dbReference type="EMBL" id="MWQN01000001">
    <property type="protein sequence ID" value="OPC83043.1"/>
    <property type="molecule type" value="Genomic_DNA"/>
</dbReference>
<organism evidence="1 2">
    <name type="scientific">Embleya scabrispora</name>
    <dbReference type="NCBI Taxonomy" id="159449"/>
    <lineage>
        <taxon>Bacteria</taxon>
        <taxon>Bacillati</taxon>
        <taxon>Actinomycetota</taxon>
        <taxon>Actinomycetes</taxon>
        <taxon>Kitasatosporales</taxon>
        <taxon>Streptomycetaceae</taxon>
        <taxon>Embleya</taxon>
    </lineage>
</organism>